<gene>
    <name evidence="2" type="ORF">CEXT_131921</name>
</gene>
<evidence type="ECO:0000313" key="3">
    <source>
        <dbReference type="Proteomes" id="UP001054945"/>
    </source>
</evidence>
<sequence>MAFQESRRNQCEPKKKRNRYPRNLVMPSLCMIEGIVASGLGEREKTASSLVRVGINKNMIFPLGGQATEVEDDNLHSKYNLLDGQKEPNSSTGNYKYGNNKKNSWGNFPSREIKRPQMGNGHRHCWTCHDAAKAAAAAAIMSSRGHG</sequence>
<evidence type="ECO:0000256" key="1">
    <source>
        <dbReference type="SAM" id="MobiDB-lite"/>
    </source>
</evidence>
<feature type="region of interest" description="Disordered" evidence="1">
    <location>
        <begin position="80"/>
        <end position="101"/>
    </location>
</feature>
<proteinExistence type="predicted"/>
<organism evidence="2 3">
    <name type="scientific">Caerostris extrusa</name>
    <name type="common">Bark spider</name>
    <name type="synonym">Caerostris bankana</name>
    <dbReference type="NCBI Taxonomy" id="172846"/>
    <lineage>
        <taxon>Eukaryota</taxon>
        <taxon>Metazoa</taxon>
        <taxon>Ecdysozoa</taxon>
        <taxon>Arthropoda</taxon>
        <taxon>Chelicerata</taxon>
        <taxon>Arachnida</taxon>
        <taxon>Araneae</taxon>
        <taxon>Araneomorphae</taxon>
        <taxon>Entelegynae</taxon>
        <taxon>Araneoidea</taxon>
        <taxon>Araneidae</taxon>
        <taxon>Caerostris</taxon>
    </lineage>
</organism>
<evidence type="ECO:0000313" key="2">
    <source>
        <dbReference type="EMBL" id="GIY09317.1"/>
    </source>
</evidence>
<protein>
    <submittedName>
        <fullName evidence="2">Uncharacterized protein</fullName>
    </submittedName>
</protein>
<reference evidence="2 3" key="1">
    <citation type="submission" date="2021-06" db="EMBL/GenBank/DDBJ databases">
        <title>Caerostris extrusa draft genome.</title>
        <authorList>
            <person name="Kono N."/>
            <person name="Arakawa K."/>
        </authorList>
    </citation>
    <scope>NUCLEOTIDE SEQUENCE [LARGE SCALE GENOMIC DNA]</scope>
</reference>
<dbReference type="EMBL" id="BPLR01006361">
    <property type="protein sequence ID" value="GIY09317.1"/>
    <property type="molecule type" value="Genomic_DNA"/>
</dbReference>
<accession>A0AAV4QM59</accession>
<dbReference type="Proteomes" id="UP001054945">
    <property type="component" value="Unassembled WGS sequence"/>
</dbReference>
<name>A0AAV4QM59_CAEEX</name>
<keyword evidence="3" id="KW-1185">Reference proteome</keyword>
<dbReference type="AlphaFoldDB" id="A0AAV4QM59"/>
<comment type="caution">
    <text evidence="2">The sequence shown here is derived from an EMBL/GenBank/DDBJ whole genome shotgun (WGS) entry which is preliminary data.</text>
</comment>